<sequence>MHQPHVYAQQRPDGSVLLRTDEPLAERPYRLTARLPHWAAETPDRVFIGQREKAPVGQVGPWKTLTYAQTYGQVLRLAGWLLTTDASPERPVVILSENSIEHALLCLAALHVGLPVSVISPAYALRSTDFDKLRHVLNLLTPGVLFAQDGAAYADALHALAGNTTVLSVVNAPDLPGSIGWEAVMTTAPVADADAVKQAHEQIRPETIAKILFTSGSTGLPKGVINTHDNVSTNWQQITQTFPFMENGGLMMIDWLPWNHTFGGNHNLGLTLFNGGTLYIDEGNPTPAGLAITVANLRECRPTMYCNVPKGFADLIPYLRSDGALAETFFSNLKLLFYAGAGMPQHVWDALEDVAVATTGEKIVITTGLGCTESSPSALFASRPGGFAGLLGVPVRAFDLKLIPNGGKLEVRYRGRNVMPGYWRNPNATANAFDEEGFYCTGDALRFVDPNDPNEGMVFDGRIAEDFKLNTGTWVSVGALRARLIEAGQGLFTDAVITGHDQGFIGAILFPDLNHCRKHYALDSLTMSEIAIYPPLLDALDTVLTAFAKSNTGGSASQVRKAVFAPFLPSPERGEITDKGSINQRAVLANHPELLAQIYPV</sequence>
<organism evidence="2 3">
    <name type="scientific">Spirosoma rhododendri</name>
    <dbReference type="NCBI Taxonomy" id="2728024"/>
    <lineage>
        <taxon>Bacteria</taxon>
        <taxon>Pseudomonadati</taxon>
        <taxon>Bacteroidota</taxon>
        <taxon>Cytophagia</taxon>
        <taxon>Cytophagales</taxon>
        <taxon>Cytophagaceae</taxon>
        <taxon>Spirosoma</taxon>
    </lineage>
</organism>
<dbReference type="Pfam" id="PF00501">
    <property type="entry name" value="AMP-binding"/>
    <property type="match status" value="1"/>
</dbReference>
<dbReference type="InterPro" id="IPR020845">
    <property type="entry name" value="AMP-binding_CS"/>
</dbReference>
<evidence type="ECO:0000259" key="1">
    <source>
        <dbReference type="Pfam" id="PF00501"/>
    </source>
</evidence>
<dbReference type="InterPro" id="IPR000873">
    <property type="entry name" value="AMP-dep_synth/lig_dom"/>
</dbReference>
<dbReference type="KEGG" id="srho:HH216_17385"/>
<protein>
    <submittedName>
        <fullName evidence="2">Feruloyl-CoA synthase</fullName>
    </submittedName>
</protein>
<evidence type="ECO:0000313" key="2">
    <source>
        <dbReference type="EMBL" id="QJD81410.1"/>
    </source>
</evidence>
<dbReference type="SUPFAM" id="SSF56801">
    <property type="entry name" value="Acetyl-CoA synthetase-like"/>
    <property type="match status" value="1"/>
</dbReference>
<dbReference type="PROSITE" id="PS00455">
    <property type="entry name" value="AMP_BINDING"/>
    <property type="match status" value="1"/>
</dbReference>
<proteinExistence type="predicted"/>
<dbReference type="InterPro" id="IPR042099">
    <property type="entry name" value="ANL_N_sf"/>
</dbReference>
<feature type="domain" description="AMP-dependent synthetase/ligase" evidence="1">
    <location>
        <begin position="37"/>
        <end position="423"/>
    </location>
</feature>
<dbReference type="GO" id="GO:0016405">
    <property type="term" value="F:CoA-ligase activity"/>
    <property type="evidence" value="ECO:0007669"/>
    <property type="project" value="TreeGrafter"/>
</dbReference>
<dbReference type="PANTHER" id="PTHR24096">
    <property type="entry name" value="LONG-CHAIN-FATTY-ACID--COA LIGASE"/>
    <property type="match status" value="1"/>
</dbReference>
<accession>A0A7L5E0Y4</accession>
<reference evidence="2 3" key="1">
    <citation type="submission" date="2020-04" db="EMBL/GenBank/DDBJ databases">
        <title>Genome sequencing of novel species.</title>
        <authorList>
            <person name="Heo J."/>
            <person name="Kim S.-J."/>
            <person name="Kim J.-S."/>
            <person name="Hong S.-B."/>
            <person name="Kwon S.-W."/>
        </authorList>
    </citation>
    <scope>NUCLEOTIDE SEQUENCE [LARGE SCALE GENOMIC DNA]</scope>
    <source>
        <strain evidence="2 3">CJU-R4</strain>
    </source>
</reference>
<dbReference type="PANTHER" id="PTHR24096:SF420">
    <property type="entry name" value="LONG-CHAIN-FATTY-ACID--COA LIGASE-RELATED"/>
    <property type="match status" value="1"/>
</dbReference>
<dbReference type="EMBL" id="CP051677">
    <property type="protein sequence ID" value="QJD81410.1"/>
    <property type="molecule type" value="Genomic_DNA"/>
</dbReference>
<dbReference type="Proteomes" id="UP000501128">
    <property type="component" value="Chromosome"/>
</dbReference>
<dbReference type="AlphaFoldDB" id="A0A7L5E0Y4"/>
<evidence type="ECO:0000313" key="3">
    <source>
        <dbReference type="Proteomes" id="UP000501128"/>
    </source>
</evidence>
<name>A0A7L5E0Y4_9BACT</name>
<dbReference type="Gene3D" id="3.40.50.12780">
    <property type="entry name" value="N-terminal domain of ligase-like"/>
    <property type="match status" value="1"/>
</dbReference>
<keyword evidence="3" id="KW-1185">Reference proteome</keyword>
<gene>
    <name evidence="2" type="ORF">HH216_17385</name>
</gene>